<dbReference type="EMBL" id="CAUZMB010000027">
    <property type="protein sequence ID" value="CAK1255336.1"/>
    <property type="molecule type" value="Genomic_DNA"/>
</dbReference>
<keyword evidence="2" id="KW-1185">Reference proteome</keyword>
<protein>
    <submittedName>
        <fullName evidence="1">Uncharacterized protein</fullName>
    </submittedName>
</protein>
<sequence length="103" mass="12200">MEAPDQDNVFYPDFNLQNQEIMAIANPATREEAKEKYVEKEKKYHWISKKRFNNGEYKVLVKSSDGHPIDMYHPSSKPCDSFTETEVREGCYNPDMFEREEVE</sequence>
<evidence type="ECO:0000313" key="2">
    <source>
        <dbReference type="Proteomes" id="UP001314166"/>
    </source>
</evidence>
<name>A0ABM9N2S5_9LACO</name>
<proteinExistence type="predicted"/>
<dbReference type="RefSeq" id="WP_338344289.1">
    <property type="nucleotide sequence ID" value="NZ_CAUZLH010000002.1"/>
</dbReference>
<evidence type="ECO:0000313" key="1">
    <source>
        <dbReference type="EMBL" id="CAK1255336.1"/>
    </source>
</evidence>
<organism evidence="1 2">
    <name type="scientific">Fructobacillus evanidus</name>
    <dbReference type="NCBI Taxonomy" id="3064281"/>
    <lineage>
        <taxon>Bacteria</taxon>
        <taxon>Bacillati</taxon>
        <taxon>Bacillota</taxon>
        <taxon>Bacilli</taxon>
        <taxon>Lactobacillales</taxon>
        <taxon>Lactobacillaceae</taxon>
        <taxon>Fructobacillus</taxon>
    </lineage>
</organism>
<reference evidence="1 2" key="1">
    <citation type="submission" date="2023-10" db="EMBL/GenBank/DDBJ databases">
        <authorList>
            <person name="Botero Cardona J."/>
        </authorList>
    </citation>
    <scope>NUCLEOTIDE SEQUENCE [LARGE SCALE GENOMIC DNA]</scope>
    <source>
        <strain evidence="1 2">R-55214</strain>
    </source>
</reference>
<comment type="caution">
    <text evidence="1">The sequence shown here is derived from an EMBL/GenBank/DDBJ whole genome shotgun (WGS) entry which is preliminary data.</text>
</comment>
<dbReference type="Proteomes" id="UP001314166">
    <property type="component" value="Unassembled WGS sequence"/>
</dbReference>
<gene>
    <name evidence="1" type="ORF">R55214_HHFBAMCI_01713</name>
</gene>
<accession>A0ABM9N2S5</accession>